<sequence length="124" mass="13750">MAAVSDDDDGVKNKELPGIEFKKSRRTKLLTGTSLASIESLSMPLVQEVVLSADIRCSECQKRVADMMSKLNESVLVNVSEKKVTLTSRYPVVVEVSKRQITAVRRNPLQKIAIIKRIFGSSSR</sequence>
<protein>
    <submittedName>
        <fullName evidence="1">Uncharacterized protein</fullName>
    </submittedName>
</protein>
<gene>
    <name evidence="1" type="ORF">KPL71_012849</name>
</gene>
<organism evidence="1 2">
    <name type="scientific">Citrus sinensis</name>
    <name type="common">Sweet orange</name>
    <name type="synonym">Citrus aurantium var. sinensis</name>
    <dbReference type="NCBI Taxonomy" id="2711"/>
    <lineage>
        <taxon>Eukaryota</taxon>
        <taxon>Viridiplantae</taxon>
        <taxon>Streptophyta</taxon>
        <taxon>Embryophyta</taxon>
        <taxon>Tracheophyta</taxon>
        <taxon>Spermatophyta</taxon>
        <taxon>Magnoliopsida</taxon>
        <taxon>eudicotyledons</taxon>
        <taxon>Gunneridae</taxon>
        <taxon>Pentapetalae</taxon>
        <taxon>rosids</taxon>
        <taxon>malvids</taxon>
        <taxon>Sapindales</taxon>
        <taxon>Rutaceae</taxon>
        <taxon>Aurantioideae</taxon>
        <taxon>Citrus</taxon>
    </lineage>
</organism>
<dbReference type="EMBL" id="CM039173">
    <property type="protein sequence ID" value="KAH9771874.1"/>
    <property type="molecule type" value="Genomic_DNA"/>
</dbReference>
<accession>A0ACB8LEZ0</accession>
<proteinExistence type="predicted"/>
<reference evidence="2" key="1">
    <citation type="journal article" date="2023" name="Hortic. Res.">
        <title>A chromosome-level phased genome enabling allele-level studies in sweet orange: a case study on citrus Huanglongbing tolerance.</title>
        <authorList>
            <person name="Wu B."/>
            <person name="Yu Q."/>
            <person name="Deng Z."/>
            <person name="Duan Y."/>
            <person name="Luo F."/>
            <person name="Gmitter F. Jr."/>
        </authorList>
    </citation>
    <scope>NUCLEOTIDE SEQUENCE [LARGE SCALE GENOMIC DNA]</scope>
    <source>
        <strain evidence="2">cv. Valencia</strain>
    </source>
</reference>
<dbReference type="Proteomes" id="UP000829398">
    <property type="component" value="Chromosome 4"/>
</dbReference>
<comment type="caution">
    <text evidence="1">The sequence shown here is derived from an EMBL/GenBank/DDBJ whole genome shotgun (WGS) entry which is preliminary data.</text>
</comment>
<name>A0ACB8LEZ0_CITSI</name>
<keyword evidence="2" id="KW-1185">Reference proteome</keyword>
<evidence type="ECO:0000313" key="1">
    <source>
        <dbReference type="EMBL" id="KAH9771874.1"/>
    </source>
</evidence>
<evidence type="ECO:0000313" key="2">
    <source>
        <dbReference type="Proteomes" id="UP000829398"/>
    </source>
</evidence>